<protein>
    <submittedName>
        <fullName evidence="3">Uncharacterized protein DUF4129</fullName>
    </submittedName>
</protein>
<dbReference type="Pfam" id="PF13559">
    <property type="entry name" value="DUF4129"/>
    <property type="match status" value="1"/>
</dbReference>
<name>A0A543J1W2_9ACTN</name>
<comment type="caution">
    <text evidence="3">The sequence shown here is derived from an EMBL/GenBank/DDBJ whole genome shotgun (WGS) entry which is preliminary data.</text>
</comment>
<proteinExistence type="predicted"/>
<dbReference type="Proteomes" id="UP000319213">
    <property type="component" value="Unassembled WGS sequence"/>
</dbReference>
<dbReference type="InterPro" id="IPR025403">
    <property type="entry name" value="TgpA-like_C"/>
</dbReference>
<reference evidence="3 4" key="1">
    <citation type="submission" date="2019-06" db="EMBL/GenBank/DDBJ databases">
        <title>Sequencing the genomes of 1000 actinobacteria strains.</title>
        <authorList>
            <person name="Klenk H.-P."/>
        </authorList>
    </citation>
    <scope>NUCLEOTIDE SEQUENCE [LARGE SCALE GENOMIC DNA]</scope>
    <source>
        <strain evidence="3 4">DSM 43186</strain>
    </source>
</reference>
<keyword evidence="4" id="KW-1185">Reference proteome</keyword>
<keyword evidence="1" id="KW-0472">Membrane</keyword>
<feature type="transmembrane region" description="Helical" evidence="1">
    <location>
        <begin position="64"/>
        <end position="84"/>
    </location>
</feature>
<evidence type="ECO:0000313" key="3">
    <source>
        <dbReference type="EMBL" id="TQM76826.1"/>
    </source>
</evidence>
<gene>
    <name evidence="3" type="ORF">FHX40_3576</name>
</gene>
<evidence type="ECO:0000256" key="1">
    <source>
        <dbReference type="SAM" id="Phobius"/>
    </source>
</evidence>
<sequence length="219" mass="24390">MRDGVVPMIVTAPIGVDRDPARERALNELLDPRYEHEPWLDRLRRQFDEFLDRLNDVIHSEQTGWLAAAALLTFIVALIALPLWRARRLTRRAALERTAVFTGRERTAAEHREEAERLAAAGEWAEAIRERLRAVARDLEERAILDPMPGRTAAELAADAGRELPGLADELAAGARLFEDVTYGEMPGSAEGYARLVRLDEQVAAARPRPLTAVGGERG</sequence>
<dbReference type="AlphaFoldDB" id="A0A543J1W2"/>
<keyword evidence="1" id="KW-1133">Transmembrane helix</keyword>
<organism evidence="3 4">
    <name type="scientific">Thermopolyspora flexuosa</name>
    <dbReference type="NCBI Taxonomy" id="103836"/>
    <lineage>
        <taxon>Bacteria</taxon>
        <taxon>Bacillati</taxon>
        <taxon>Actinomycetota</taxon>
        <taxon>Actinomycetes</taxon>
        <taxon>Streptosporangiales</taxon>
        <taxon>Streptosporangiaceae</taxon>
        <taxon>Thermopolyspora</taxon>
    </lineage>
</organism>
<evidence type="ECO:0000259" key="2">
    <source>
        <dbReference type="Pfam" id="PF13559"/>
    </source>
</evidence>
<evidence type="ECO:0000313" key="4">
    <source>
        <dbReference type="Proteomes" id="UP000319213"/>
    </source>
</evidence>
<keyword evidence="1" id="KW-0812">Transmembrane</keyword>
<feature type="domain" description="Protein-glutamine gamma-glutamyltransferase-like C-terminal" evidence="2">
    <location>
        <begin position="132"/>
        <end position="201"/>
    </location>
</feature>
<dbReference type="EMBL" id="VFPQ01000001">
    <property type="protein sequence ID" value="TQM76826.1"/>
    <property type="molecule type" value="Genomic_DNA"/>
</dbReference>
<accession>A0A543J1W2</accession>